<gene>
    <name evidence="2" type="ORF">OHC33_008939</name>
</gene>
<dbReference type="EMBL" id="JAKLMC020000030">
    <property type="protein sequence ID" value="KAK5949978.1"/>
    <property type="molecule type" value="Genomic_DNA"/>
</dbReference>
<organism evidence="2 3">
    <name type="scientific">Knufia fluminis</name>
    <dbReference type="NCBI Taxonomy" id="191047"/>
    <lineage>
        <taxon>Eukaryota</taxon>
        <taxon>Fungi</taxon>
        <taxon>Dikarya</taxon>
        <taxon>Ascomycota</taxon>
        <taxon>Pezizomycotina</taxon>
        <taxon>Eurotiomycetes</taxon>
        <taxon>Chaetothyriomycetidae</taxon>
        <taxon>Chaetothyriales</taxon>
        <taxon>Trichomeriaceae</taxon>
        <taxon>Knufia</taxon>
    </lineage>
</organism>
<dbReference type="Proteomes" id="UP001316803">
    <property type="component" value="Unassembled WGS sequence"/>
</dbReference>
<proteinExistence type="predicted"/>
<dbReference type="AlphaFoldDB" id="A0AAN8EQJ0"/>
<reference evidence="2 3" key="1">
    <citation type="submission" date="2022-12" db="EMBL/GenBank/DDBJ databases">
        <title>Genomic features and morphological characterization of a novel Knufia sp. strain isolated from spacecraft assembly facility.</title>
        <authorList>
            <person name="Teixeira M."/>
            <person name="Chander A.M."/>
            <person name="Stajich J.E."/>
            <person name="Venkateswaran K."/>
        </authorList>
    </citation>
    <scope>NUCLEOTIDE SEQUENCE [LARGE SCALE GENOMIC DNA]</scope>
    <source>
        <strain evidence="2 3">FJI-L2-BK-P2</strain>
    </source>
</reference>
<keyword evidence="3" id="KW-1185">Reference proteome</keyword>
<name>A0AAN8EQJ0_9EURO</name>
<accession>A0AAN8EQJ0</accession>
<feature type="compositionally biased region" description="Basic residues" evidence="1">
    <location>
        <begin position="69"/>
        <end position="78"/>
    </location>
</feature>
<evidence type="ECO:0000313" key="2">
    <source>
        <dbReference type="EMBL" id="KAK5949978.1"/>
    </source>
</evidence>
<feature type="region of interest" description="Disordered" evidence="1">
    <location>
        <begin position="57"/>
        <end position="125"/>
    </location>
</feature>
<evidence type="ECO:0000313" key="3">
    <source>
        <dbReference type="Proteomes" id="UP001316803"/>
    </source>
</evidence>
<comment type="caution">
    <text evidence="2">The sequence shown here is derived from an EMBL/GenBank/DDBJ whole genome shotgun (WGS) entry which is preliminary data.</text>
</comment>
<protein>
    <submittedName>
        <fullName evidence="2">Uncharacterized protein</fullName>
    </submittedName>
</protein>
<evidence type="ECO:0000256" key="1">
    <source>
        <dbReference type="SAM" id="MobiDB-lite"/>
    </source>
</evidence>
<sequence>MASLAPEEKVEFLLNVLATLPEFKPDYGALAAKTGINTNSNAQRKLKGIVEADKRFVLQREGSQPARVKTPKSRKRTKKSEDGADDEGTPSKKGRKTKAKDDNENEDEGETKDGIKTSENGEEAI</sequence>